<feature type="domain" description="Luciferase-like" evidence="3">
    <location>
        <begin position="11"/>
        <end position="290"/>
    </location>
</feature>
<evidence type="ECO:0000256" key="2">
    <source>
        <dbReference type="ARBA" id="ARBA00023033"/>
    </source>
</evidence>
<dbReference type="GO" id="GO:0004497">
    <property type="term" value="F:monooxygenase activity"/>
    <property type="evidence" value="ECO:0007669"/>
    <property type="project" value="UniProtKB-KW"/>
</dbReference>
<dbReference type="PANTHER" id="PTHR30137:SF8">
    <property type="entry name" value="BLR5498 PROTEIN"/>
    <property type="match status" value="1"/>
</dbReference>
<dbReference type="InterPro" id="IPR011251">
    <property type="entry name" value="Luciferase-like_dom"/>
</dbReference>
<keyword evidence="1" id="KW-0560">Oxidoreductase</keyword>
<protein>
    <recommendedName>
        <fullName evidence="3">Luciferase-like domain-containing protein</fullName>
    </recommendedName>
</protein>
<keyword evidence="2" id="KW-0503">Monooxygenase</keyword>
<accession>A0A1Q6A419</accession>
<dbReference type="SUPFAM" id="SSF51679">
    <property type="entry name" value="Bacterial luciferase-like"/>
    <property type="match status" value="1"/>
</dbReference>
<sequence length="336" mass="37361">MGYGHATNAHKKVQEMLEQVKLADEVGLDVFAFGEHHRPDFVITAPEIMMAGAASITKNIRLSSSVTVLSSTDPVRVFQNFATVDLLSGGRAEIMAGRGSFTESFPLFGYSMSDYDSLFAEKLDLLLKINKQTVVTWKGLHRPSLKNQSIYPRPLQESIPVWLAVGGTPSSAIRAGMLNLPMTLALLGGSPSQYVPLINNYRLAAEKAGHDSSALQLGILTQFYVAEDSQRADDEFYPSYEQIMNQVGRERGWAPMNKSSFEYLRNNGPLIVGNEQQVIDKIMHLHELFGNTRYMAQLITGRSTHEQIMKAIELYGTKVAPTIRKESKSINTIFKK</sequence>
<proteinExistence type="predicted"/>
<evidence type="ECO:0000256" key="1">
    <source>
        <dbReference type="ARBA" id="ARBA00023002"/>
    </source>
</evidence>
<dbReference type="InterPro" id="IPR036661">
    <property type="entry name" value="Luciferase-like_sf"/>
</dbReference>
<dbReference type="Pfam" id="PF00296">
    <property type="entry name" value="Bac_luciferase"/>
    <property type="match status" value="1"/>
</dbReference>
<dbReference type="STRING" id="1302689.RG47T_4233"/>
<evidence type="ECO:0000259" key="3">
    <source>
        <dbReference type="Pfam" id="PF00296"/>
    </source>
</evidence>
<dbReference type="GO" id="GO:0005829">
    <property type="term" value="C:cytosol"/>
    <property type="evidence" value="ECO:0007669"/>
    <property type="project" value="TreeGrafter"/>
</dbReference>
<dbReference type="EMBL" id="MPPL01000001">
    <property type="protein sequence ID" value="OKS88755.1"/>
    <property type="molecule type" value="Genomic_DNA"/>
</dbReference>
<dbReference type="InterPro" id="IPR050766">
    <property type="entry name" value="Bact_Lucif_Oxidored"/>
</dbReference>
<gene>
    <name evidence="4" type="ORF">RG47T_4233</name>
</gene>
<dbReference type="GO" id="GO:0016705">
    <property type="term" value="F:oxidoreductase activity, acting on paired donors, with incorporation or reduction of molecular oxygen"/>
    <property type="evidence" value="ECO:0007669"/>
    <property type="project" value="InterPro"/>
</dbReference>
<dbReference type="Gene3D" id="3.20.20.30">
    <property type="entry name" value="Luciferase-like domain"/>
    <property type="match status" value="1"/>
</dbReference>
<keyword evidence="5" id="KW-1185">Reference proteome</keyword>
<organism evidence="4 5">
    <name type="scientific">Mucilaginibacter polytrichastri</name>
    <dbReference type="NCBI Taxonomy" id="1302689"/>
    <lineage>
        <taxon>Bacteria</taxon>
        <taxon>Pseudomonadati</taxon>
        <taxon>Bacteroidota</taxon>
        <taxon>Sphingobacteriia</taxon>
        <taxon>Sphingobacteriales</taxon>
        <taxon>Sphingobacteriaceae</taxon>
        <taxon>Mucilaginibacter</taxon>
    </lineage>
</organism>
<reference evidence="4 5" key="1">
    <citation type="submission" date="2016-11" db="EMBL/GenBank/DDBJ databases">
        <title>Whole Genome Sequencing of Mucilaginibacter polytrichastri RG4-7(T) isolated from the moss sample.</title>
        <authorList>
            <person name="Li Y."/>
        </authorList>
    </citation>
    <scope>NUCLEOTIDE SEQUENCE [LARGE SCALE GENOMIC DNA]</scope>
    <source>
        <strain evidence="4 5">RG4-7</strain>
    </source>
</reference>
<dbReference type="AlphaFoldDB" id="A0A1Q6A419"/>
<evidence type="ECO:0000313" key="4">
    <source>
        <dbReference type="EMBL" id="OKS88755.1"/>
    </source>
</evidence>
<dbReference type="PANTHER" id="PTHR30137">
    <property type="entry name" value="LUCIFERASE-LIKE MONOOXYGENASE"/>
    <property type="match status" value="1"/>
</dbReference>
<comment type="caution">
    <text evidence="4">The sequence shown here is derived from an EMBL/GenBank/DDBJ whole genome shotgun (WGS) entry which is preliminary data.</text>
</comment>
<dbReference type="Proteomes" id="UP000186720">
    <property type="component" value="Unassembled WGS sequence"/>
</dbReference>
<name>A0A1Q6A419_9SPHI</name>
<evidence type="ECO:0000313" key="5">
    <source>
        <dbReference type="Proteomes" id="UP000186720"/>
    </source>
</evidence>